<dbReference type="Gene3D" id="3.40.50.300">
    <property type="entry name" value="P-loop containing nucleotide triphosphate hydrolases"/>
    <property type="match status" value="1"/>
</dbReference>
<name>A0A5C6FIF9_9BACT</name>
<dbReference type="PANTHER" id="PTHR35369">
    <property type="entry name" value="BLR3025 PROTEIN-RELATED"/>
    <property type="match status" value="1"/>
</dbReference>
<gene>
    <name evidence="3" type="ORF">Poly51_09810</name>
</gene>
<dbReference type="EMBL" id="SJPW01000001">
    <property type="protein sequence ID" value="TWU60700.1"/>
    <property type="molecule type" value="Genomic_DNA"/>
</dbReference>
<reference evidence="3 4" key="1">
    <citation type="submission" date="2019-02" db="EMBL/GenBank/DDBJ databases">
        <title>Deep-cultivation of Planctomycetes and their phenomic and genomic characterization uncovers novel biology.</title>
        <authorList>
            <person name="Wiegand S."/>
            <person name="Jogler M."/>
            <person name="Boedeker C."/>
            <person name="Pinto D."/>
            <person name="Vollmers J."/>
            <person name="Rivas-Marin E."/>
            <person name="Kohn T."/>
            <person name="Peeters S.H."/>
            <person name="Heuer A."/>
            <person name="Rast P."/>
            <person name="Oberbeckmann S."/>
            <person name="Bunk B."/>
            <person name="Jeske O."/>
            <person name="Meyerdierks A."/>
            <person name="Storesund J.E."/>
            <person name="Kallscheuer N."/>
            <person name="Luecker S."/>
            <person name="Lage O.M."/>
            <person name="Pohl T."/>
            <person name="Merkel B.J."/>
            <person name="Hornburger P."/>
            <person name="Mueller R.-W."/>
            <person name="Bruemmer F."/>
            <person name="Labrenz M."/>
            <person name="Spormann A.M."/>
            <person name="Op Den Camp H."/>
            <person name="Overmann J."/>
            <person name="Amann R."/>
            <person name="Jetten M.S.M."/>
            <person name="Mascher T."/>
            <person name="Medema M.H."/>
            <person name="Devos D.P."/>
            <person name="Kaster A.-K."/>
            <person name="Ovreas L."/>
            <person name="Rohde M."/>
            <person name="Galperin M.Y."/>
            <person name="Jogler C."/>
        </authorList>
    </citation>
    <scope>NUCLEOTIDE SEQUENCE [LARGE SCALE GENOMIC DNA]</scope>
    <source>
        <strain evidence="3 4">Poly51</strain>
    </source>
</reference>
<sequence length="344" mass="36900">MAFQQTFAFAQDLPSPREGRASAREGLAPIPPRSFLATLPKEGEAKRVDPTEGKVKPSASPQPEDTTPPSREQILQQLRVQAGCISTVEAAAGPTVETFSAGHSDIDAMLPRGGLKVDSVTHWIGDNHSNATCALSLVTAAGRIAAHPGPLVVVAREADFYPPAAVSLGIPADRIIWVRPNSHADAVWSIDQSLRCESVAAVWSVVGAQLDDRDARRFQLASETGGTPGLFVRPIVTRGRPSFAETSFHVAMARDVRFESKKQTAYPALRVTLDRCRGSAGGTATTVLIDDGGRLISLTQNSAARDTTNKHLRSVPYHETAAVRLASELAHPKTKTRPAERRRA</sequence>
<evidence type="ECO:0000313" key="4">
    <source>
        <dbReference type="Proteomes" id="UP000318288"/>
    </source>
</evidence>
<keyword evidence="1" id="KW-0227">DNA damage</keyword>
<dbReference type="InterPro" id="IPR050356">
    <property type="entry name" value="SulA_CellDiv_inhibitor"/>
</dbReference>
<organism evidence="3 4">
    <name type="scientific">Rubripirellula tenax</name>
    <dbReference type="NCBI Taxonomy" id="2528015"/>
    <lineage>
        <taxon>Bacteria</taxon>
        <taxon>Pseudomonadati</taxon>
        <taxon>Planctomycetota</taxon>
        <taxon>Planctomycetia</taxon>
        <taxon>Pirellulales</taxon>
        <taxon>Pirellulaceae</taxon>
        <taxon>Rubripirellula</taxon>
    </lineage>
</organism>
<dbReference type="GO" id="GO:0006281">
    <property type="term" value="P:DNA repair"/>
    <property type="evidence" value="ECO:0007669"/>
    <property type="project" value="TreeGrafter"/>
</dbReference>
<dbReference type="InterPro" id="IPR027417">
    <property type="entry name" value="P-loop_NTPase"/>
</dbReference>
<evidence type="ECO:0000313" key="3">
    <source>
        <dbReference type="EMBL" id="TWU60700.1"/>
    </source>
</evidence>
<feature type="compositionally biased region" description="Polar residues" evidence="2">
    <location>
        <begin position="59"/>
        <end position="69"/>
    </location>
</feature>
<dbReference type="SUPFAM" id="SSF52540">
    <property type="entry name" value="P-loop containing nucleoside triphosphate hydrolases"/>
    <property type="match status" value="1"/>
</dbReference>
<keyword evidence="4" id="KW-1185">Reference proteome</keyword>
<dbReference type="PANTHER" id="PTHR35369:SF3">
    <property type="entry name" value="TRANSLESION DNA SYNTHESIS-ASSOCIATED PROTEIN IMUA"/>
    <property type="match status" value="1"/>
</dbReference>
<feature type="compositionally biased region" description="Basic and acidic residues" evidence="2">
    <location>
        <begin position="41"/>
        <end position="55"/>
    </location>
</feature>
<protein>
    <submittedName>
        <fullName evidence="3">Uncharacterized protein</fullName>
    </submittedName>
</protein>
<evidence type="ECO:0000256" key="1">
    <source>
        <dbReference type="ARBA" id="ARBA00022763"/>
    </source>
</evidence>
<evidence type="ECO:0000256" key="2">
    <source>
        <dbReference type="SAM" id="MobiDB-lite"/>
    </source>
</evidence>
<accession>A0A5C6FIF9</accession>
<dbReference type="Proteomes" id="UP000318288">
    <property type="component" value="Unassembled WGS sequence"/>
</dbReference>
<feature type="region of interest" description="Disordered" evidence="2">
    <location>
        <begin position="1"/>
        <end position="69"/>
    </location>
</feature>
<proteinExistence type="predicted"/>
<comment type="caution">
    <text evidence="3">The sequence shown here is derived from an EMBL/GenBank/DDBJ whole genome shotgun (WGS) entry which is preliminary data.</text>
</comment>
<dbReference type="AlphaFoldDB" id="A0A5C6FIF9"/>